<dbReference type="CDD" id="cd06193">
    <property type="entry name" value="siderophore_interacting"/>
    <property type="match status" value="1"/>
</dbReference>
<evidence type="ECO:0000313" key="4">
    <source>
        <dbReference type="Proteomes" id="UP000184608"/>
    </source>
</evidence>
<dbReference type="InterPro" id="IPR039374">
    <property type="entry name" value="SIP_fam"/>
</dbReference>
<dbReference type="SUPFAM" id="SSF63380">
    <property type="entry name" value="Riboflavin synthase domain-like"/>
    <property type="match status" value="1"/>
</dbReference>
<reference evidence="3 4" key="1">
    <citation type="submission" date="2016-11" db="EMBL/GenBank/DDBJ databases">
        <authorList>
            <person name="Jaros S."/>
            <person name="Januszkiewicz K."/>
            <person name="Wedrychowicz H."/>
        </authorList>
    </citation>
    <scope>NUCLEOTIDE SEQUENCE [LARGE SCALE GENOMIC DNA]</scope>
    <source>
        <strain evidence="3 4">CECT 7868</strain>
    </source>
</reference>
<dbReference type="Gene3D" id="2.40.30.10">
    <property type="entry name" value="Translation factors"/>
    <property type="match status" value="1"/>
</dbReference>
<dbReference type="Gene3D" id="3.40.50.80">
    <property type="entry name" value="Nucleotide-binding domain of ferredoxin-NADP reductase (FNR) module"/>
    <property type="match status" value="1"/>
</dbReference>
<keyword evidence="4" id="KW-1185">Reference proteome</keyword>
<dbReference type="EMBL" id="FQXZ01000015">
    <property type="protein sequence ID" value="SHI10802.1"/>
    <property type="molecule type" value="Genomic_DNA"/>
</dbReference>
<accession>A0A1M5YFR3</accession>
<evidence type="ECO:0000256" key="1">
    <source>
        <dbReference type="ARBA" id="ARBA00035644"/>
    </source>
</evidence>
<dbReference type="AlphaFoldDB" id="A0A1M5YFR3"/>
<dbReference type="OrthoDB" id="9814826at2"/>
<evidence type="ECO:0000313" key="3">
    <source>
        <dbReference type="EMBL" id="SHI10802.1"/>
    </source>
</evidence>
<sequence>MKKPQPVTATVHSVTPLSPNMNRIVLESEAFTNYPADCEGGYIKLLFTQTGDTDLSGLDSDEKPALRTYTIRSFDPEHHTIEVDFVLHNSDTHGSAGGFGAHWGETAQPGGQISIVGPGQISGLNQDSDFFFFVADMTALPAMSVKLKQLPDDAAGYAVVEVNSREDIQSLSAPAQIEIDWVIASEQEPLAQAVRAKPWPQGRVSVWCACEFETMRNLRQYFRNEREVERDCIYISSYWKNGVTEDGHKVLKQQDAQANR</sequence>
<dbReference type="Pfam" id="PF04954">
    <property type="entry name" value="SIP"/>
    <property type="match status" value="1"/>
</dbReference>
<dbReference type="InterPro" id="IPR017927">
    <property type="entry name" value="FAD-bd_FR_type"/>
</dbReference>
<name>A0A1M5YFR3_9VIBR</name>
<dbReference type="RefSeq" id="WP_073603406.1">
    <property type="nucleotide sequence ID" value="NZ_FQXZ01000015.1"/>
</dbReference>
<evidence type="ECO:0000259" key="2">
    <source>
        <dbReference type="PROSITE" id="PS51384"/>
    </source>
</evidence>
<gene>
    <name evidence="3" type="primary">viuB_2</name>
    <name evidence="3" type="ORF">VA7868_01695</name>
</gene>
<organism evidence="3 4">
    <name type="scientific">Vibrio aerogenes CECT 7868</name>
    <dbReference type="NCBI Taxonomy" id="1216006"/>
    <lineage>
        <taxon>Bacteria</taxon>
        <taxon>Pseudomonadati</taxon>
        <taxon>Pseudomonadota</taxon>
        <taxon>Gammaproteobacteria</taxon>
        <taxon>Vibrionales</taxon>
        <taxon>Vibrionaceae</taxon>
        <taxon>Vibrio</taxon>
    </lineage>
</organism>
<dbReference type="InterPro" id="IPR017938">
    <property type="entry name" value="Riboflavin_synthase-like_b-brl"/>
</dbReference>
<dbReference type="GO" id="GO:0016491">
    <property type="term" value="F:oxidoreductase activity"/>
    <property type="evidence" value="ECO:0007669"/>
    <property type="project" value="InterPro"/>
</dbReference>
<proteinExistence type="inferred from homology"/>
<dbReference type="InterPro" id="IPR039261">
    <property type="entry name" value="FNR_nucleotide-bd"/>
</dbReference>
<dbReference type="STRING" id="1216006.VA7868_01695"/>
<dbReference type="InterPro" id="IPR007037">
    <property type="entry name" value="SIP_rossman_dom"/>
</dbReference>
<dbReference type="PANTHER" id="PTHR30157">
    <property type="entry name" value="FERRIC REDUCTASE, NADPH-DEPENDENT"/>
    <property type="match status" value="1"/>
</dbReference>
<dbReference type="Proteomes" id="UP000184608">
    <property type="component" value="Unassembled WGS sequence"/>
</dbReference>
<dbReference type="PROSITE" id="PS51384">
    <property type="entry name" value="FAD_FR"/>
    <property type="match status" value="1"/>
</dbReference>
<dbReference type="InterPro" id="IPR013113">
    <property type="entry name" value="SIP_FAD-bd"/>
</dbReference>
<comment type="similarity">
    <text evidence="1">Belongs to the SIP oxidoreductase family.</text>
</comment>
<protein>
    <submittedName>
        <fullName evidence="3">Vibriobactin utilization protein ViuB</fullName>
    </submittedName>
</protein>
<feature type="domain" description="FAD-binding FR-type" evidence="2">
    <location>
        <begin position="4"/>
        <end position="125"/>
    </location>
</feature>
<dbReference type="Pfam" id="PF08021">
    <property type="entry name" value="FAD_binding_9"/>
    <property type="match status" value="1"/>
</dbReference>
<dbReference type="PANTHER" id="PTHR30157:SF0">
    <property type="entry name" value="NADPH-DEPENDENT FERRIC-CHELATE REDUCTASE"/>
    <property type="match status" value="1"/>
</dbReference>